<dbReference type="RefSeq" id="WP_012647078.1">
    <property type="nucleotide sequence ID" value="NC_011979.1"/>
</dbReference>
<dbReference type="SUPFAM" id="SSF141868">
    <property type="entry name" value="EAL domain-like"/>
    <property type="match status" value="1"/>
</dbReference>
<dbReference type="PANTHER" id="PTHR33121:SF76">
    <property type="entry name" value="SIGNALING PROTEIN"/>
    <property type="match status" value="1"/>
</dbReference>
<dbReference type="PROSITE" id="PS50883">
    <property type="entry name" value="EAL"/>
    <property type="match status" value="1"/>
</dbReference>
<dbReference type="InterPro" id="IPR001633">
    <property type="entry name" value="EAL_dom"/>
</dbReference>
<dbReference type="AlphaFoldDB" id="B9M883"/>
<gene>
    <name evidence="2" type="ordered locus">Geob_1992</name>
</gene>
<keyword evidence="3" id="KW-1185">Reference proteome</keyword>
<dbReference type="KEGG" id="geo:Geob_1992"/>
<accession>B9M883</accession>
<reference evidence="2 3" key="1">
    <citation type="submission" date="2009-01" db="EMBL/GenBank/DDBJ databases">
        <title>Complete sequence of Geobacter sp. FRC-32.</title>
        <authorList>
            <consortium name="US DOE Joint Genome Institute"/>
            <person name="Lucas S."/>
            <person name="Copeland A."/>
            <person name="Lapidus A."/>
            <person name="Glavina del Rio T."/>
            <person name="Dalin E."/>
            <person name="Tice H."/>
            <person name="Bruce D."/>
            <person name="Goodwin L."/>
            <person name="Pitluck S."/>
            <person name="Saunders E."/>
            <person name="Brettin T."/>
            <person name="Detter J.C."/>
            <person name="Han C."/>
            <person name="Larimer F."/>
            <person name="Land M."/>
            <person name="Hauser L."/>
            <person name="Kyrpides N."/>
            <person name="Ovchinnikova G."/>
            <person name="Kostka J."/>
            <person name="Richardson P."/>
        </authorList>
    </citation>
    <scope>NUCLEOTIDE SEQUENCE [LARGE SCALE GENOMIC DNA]</scope>
    <source>
        <strain evidence="3">DSM 22248 / JCM 15807 / FRC-32</strain>
    </source>
</reference>
<evidence type="ECO:0000259" key="1">
    <source>
        <dbReference type="PROSITE" id="PS50883"/>
    </source>
</evidence>
<dbReference type="InterPro" id="IPR035919">
    <property type="entry name" value="EAL_sf"/>
</dbReference>
<sequence length="424" mass="47687">MNNLQLKPLYLAPDQRRIPRLENSFSDCSYLFLKFKEHLKRSGHAAIVALKFVEPVHAKIGKSIALFIRTMDRKLSGRIEGGYKASEGEFFLLIVPDRDYRESDFQGDLATIRHELCRYFSLPHMSRNFSERRAEDLFTIYGVFLANNSGENADNTLFRAFQQLFSGSTSISPVHLHERQEIEDIISGGLITPVFQPIFSLGEGTVHGYEALSRVGRPSPFSDPELLFAKSAEHGLTFQLEMLCRRNALIRSKELGISERLFLNVCPSLLQANDHERGVTAALLEELGIERSNITFELTERTLIEDYGLFNRVLSYYREQGYSIAIDDLGSGYAGLKMLAQLEPEYVKLARFLVSDIDTSATRQALVEALVTFCGKIGAKVIAEGIERKEELDLLTQMGVSFGQGYLLARPSNAPVSCSSILHR</sequence>
<organism evidence="2 3">
    <name type="scientific">Geotalea daltonii (strain DSM 22248 / JCM 15807 / FRC-32)</name>
    <name type="common">Geobacter daltonii</name>
    <dbReference type="NCBI Taxonomy" id="316067"/>
    <lineage>
        <taxon>Bacteria</taxon>
        <taxon>Pseudomonadati</taxon>
        <taxon>Thermodesulfobacteriota</taxon>
        <taxon>Desulfuromonadia</taxon>
        <taxon>Geobacterales</taxon>
        <taxon>Geobacteraceae</taxon>
        <taxon>Geotalea</taxon>
    </lineage>
</organism>
<dbReference type="Gene3D" id="3.20.20.450">
    <property type="entry name" value="EAL domain"/>
    <property type="match status" value="1"/>
</dbReference>
<dbReference type="SMART" id="SM00052">
    <property type="entry name" value="EAL"/>
    <property type="match status" value="1"/>
</dbReference>
<evidence type="ECO:0000313" key="2">
    <source>
        <dbReference type="EMBL" id="ACM20349.1"/>
    </source>
</evidence>
<dbReference type="CDD" id="cd01948">
    <property type="entry name" value="EAL"/>
    <property type="match status" value="1"/>
</dbReference>
<proteinExistence type="predicted"/>
<dbReference type="Proteomes" id="UP000007721">
    <property type="component" value="Chromosome"/>
</dbReference>
<dbReference type="EMBL" id="CP001390">
    <property type="protein sequence ID" value="ACM20349.1"/>
    <property type="molecule type" value="Genomic_DNA"/>
</dbReference>
<name>B9M883_GEODF</name>
<dbReference type="GO" id="GO:0071111">
    <property type="term" value="F:cyclic-guanylate-specific phosphodiesterase activity"/>
    <property type="evidence" value="ECO:0007669"/>
    <property type="project" value="InterPro"/>
</dbReference>
<protein>
    <submittedName>
        <fullName evidence="2">Cyclic diguanylate phosphodiesterase</fullName>
    </submittedName>
</protein>
<dbReference type="InterPro" id="IPR050706">
    <property type="entry name" value="Cyclic-di-GMP_PDE-like"/>
</dbReference>
<dbReference type="STRING" id="316067.Geob_1992"/>
<feature type="domain" description="EAL" evidence="1">
    <location>
        <begin position="175"/>
        <end position="424"/>
    </location>
</feature>
<dbReference type="eggNOG" id="COG2200">
    <property type="taxonomic scope" value="Bacteria"/>
</dbReference>
<dbReference type="Pfam" id="PF00563">
    <property type="entry name" value="EAL"/>
    <property type="match status" value="1"/>
</dbReference>
<dbReference type="HOGENOM" id="CLU_574606_0_0_7"/>
<dbReference type="PANTHER" id="PTHR33121">
    <property type="entry name" value="CYCLIC DI-GMP PHOSPHODIESTERASE PDEF"/>
    <property type="match status" value="1"/>
</dbReference>
<evidence type="ECO:0000313" key="3">
    <source>
        <dbReference type="Proteomes" id="UP000007721"/>
    </source>
</evidence>